<dbReference type="OrthoDB" id="1706086at2"/>
<proteinExistence type="predicted"/>
<dbReference type="EMBL" id="CP017634">
    <property type="protein sequence ID" value="ATW25957.1"/>
    <property type="molecule type" value="Genomic_DNA"/>
</dbReference>
<dbReference type="Pfam" id="PF00395">
    <property type="entry name" value="SLH"/>
    <property type="match status" value="2"/>
</dbReference>
<protein>
    <recommendedName>
        <fullName evidence="3">SLH domain-containing protein</fullName>
    </recommendedName>
</protein>
<dbReference type="PROSITE" id="PS51272">
    <property type="entry name" value="SLH"/>
    <property type="match status" value="2"/>
</dbReference>
<keyword evidence="5" id="KW-1185">Reference proteome</keyword>
<keyword evidence="2" id="KW-0732">Signal</keyword>
<gene>
    <name evidence="4" type="ORF">DCMF_15285</name>
</gene>
<evidence type="ECO:0000259" key="3">
    <source>
        <dbReference type="PROSITE" id="PS51272"/>
    </source>
</evidence>
<dbReference type="InterPro" id="IPR001119">
    <property type="entry name" value="SLH_dom"/>
</dbReference>
<evidence type="ECO:0000256" key="2">
    <source>
        <dbReference type="SAM" id="SignalP"/>
    </source>
</evidence>
<reference evidence="4 5" key="1">
    <citation type="submission" date="2016-10" db="EMBL/GenBank/DDBJ databases">
        <title>Complete Genome Sequence of Peptococcaceae strain DCMF.</title>
        <authorList>
            <person name="Edwards R.J."/>
            <person name="Holland S.I."/>
            <person name="Deshpande N.P."/>
            <person name="Wong Y.K."/>
            <person name="Ertan H."/>
            <person name="Manefield M."/>
            <person name="Russell T.L."/>
            <person name="Lee M.J."/>
        </authorList>
    </citation>
    <scope>NUCLEOTIDE SEQUENCE [LARGE SCALE GENOMIC DNA]</scope>
    <source>
        <strain evidence="4 5">DCMF</strain>
    </source>
</reference>
<sequence>MKKTVVFLVIAAMMLCFAGTAFAATFSDTGDLSKDAQASIAKLNSLEVINGYPDGTFKPANTITRAEFAKIAIILGGLGQSADVLKDSTTKFSDVAANQWYTGYINLAASQGYVKGFPDGTFRPNAKISYAQVVTVLLRVLGYNDNLPGAWPVDYIAKAGALDITEKVSLNANAEAPRSDVAIMADATLDATVVKWNNDTESFDEQKDSDDNEISLLDKNFSTAVNEDYIVTDTKYDDGVWSIKVTATDDEDEALDEKWIDLSQDCVISDGSLPTGLDNAMVDILYNDDDEEVLYLEITSTTATVDGEDWEYNDTKDQFTIDDTKYDQASYFDGYVYGEKDATDYNSDAVYRAFISDDDEVYLVSKRNADTPAIVDEYDADANQLIVKEEGNYGAYADIEDIDFGSDSVLIEKGGKFIEPKDLAENDVIYVSEDSYGYDYYIEVAGGITQEGTLDGFEAGDPAQIEISGEWYDVADISLLSTDGGDEFDGQLNDSDLSDSYDATLKYVLNKSNQVCIAISSADGSEGSTVYGVVTEVTDTNASGKITKIKVMKKDGTEASYAVDTSDVEVYYAVGATTNHGGTYAGKELDEDDFIKFSVNEDNEIDSLTILAYDNGGTGDFTDPSAEGSDNVIDDYSDSDSADYIGTITGGDDDNNKITFKKAGGSAVSYKVNDNTIIFNAAPASDDDGAEIVSLSDLLDWAADTTVGTKYAYVQYDGSTVDYIFIHSDVSNSTDVSYAAILKSYTKSGDKWVKIDAKGTAASYEVNGSQAPEAGSIYDYSITGNKFKAKTNGEIFDPQDTVSATTYDKVTAIDKSELTITLDDGTNVMLDADTVIYDYSDWYKDGSDPEYCKSISSISKNDKIWYALDNDGNADLIVIVNNIK</sequence>
<dbReference type="Proteomes" id="UP000323521">
    <property type="component" value="Chromosome"/>
</dbReference>
<evidence type="ECO:0000313" key="4">
    <source>
        <dbReference type="EMBL" id="ATW25957.1"/>
    </source>
</evidence>
<dbReference type="KEGG" id="fwa:DCMF_15285"/>
<keyword evidence="1" id="KW-0677">Repeat</keyword>
<feature type="chain" id="PRO_5017926312" description="SLH domain-containing protein" evidence="2">
    <location>
        <begin position="24"/>
        <end position="884"/>
    </location>
</feature>
<dbReference type="PANTHER" id="PTHR43308:SF5">
    <property type="entry name" value="S-LAYER PROTEIN _ PEPTIDOGLYCAN ENDO-BETA-N-ACETYLGLUCOSAMINIDASE"/>
    <property type="match status" value="1"/>
</dbReference>
<dbReference type="RefSeq" id="WP_148135222.1">
    <property type="nucleotide sequence ID" value="NZ_CP017634.1"/>
</dbReference>
<feature type="domain" description="SLH" evidence="3">
    <location>
        <begin position="88"/>
        <end position="151"/>
    </location>
</feature>
<evidence type="ECO:0000313" key="5">
    <source>
        <dbReference type="Proteomes" id="UP000323521"/>
    </source>
</evidence>
<dbReference type="PANTHER" id="PTHR43308">
    <property type="entry name" value="OUTER MEMBRANE PROTEIN ALPHA-RELATED"/>
    <property type="match status" value="1"/>
</dbReference>
<organism evidence="4 5">
    <name type="scientific">Formimonas warabiya</name>
    <dbReference type="NCBI Taxonomy" id="1761012"/>
    <lineage>
        <taxon>Bacteria</taxon>
        <taxon>Bacillati</taxon>
        <taxon>Bacillota</taxon>
        <taxon>Clostridia</taxon>
        <taxon>Eubacteriales</taxon>
        <taxon>Peptococcaceae</taxon>
        <taxon>Candidatus Formimonas</taxon>
    </lineage>
</organism>
<accession>A0A3G1KU60</accession>
<dbReference type="InterPro" id="IPR051465">
    <property type="entry name" value="Cell_Envelope_Struct_Comp"/>
</dbReference>
<feature type="signal peptide" evidence="2">
    <location>
        <begin position="1"/>
        <end position="23"/>
    </location>
</feature>
<name>A0A3G1KU60_FORW1</name>
<dbReference type="AlphaFoldDB" id="A0A3G1KU60"/>
<evidence type="ECO:0000256" key="1">
    <source>
        <dbReference type="ARBA" id="ARBA00022737"/>
    </source>
</evidence>
<feature type="domain" description="SLH" evidence="3">
    <location>
        <begin position="23"/>
        <end position="86"/>
    </location>
</feature>